<dbReference type="Pfam" id="PF08544">
    <property type="entry name" value="GHMP_kinases_C"/>
    <property type="match status" value="1"/>
</dbReference>
<dbReference type="Pfam" id="PF00288">
    <property type="entry name" value="GHMP_kinases_N"/>
    <property type="match status" value="1"/>
</dbReference>
<evidence type="ECO:0000259" key="12">
    <source>
        <dbReference type="Pfam" id="PF00288"/>
    </source>
</evidence>
<reference evidence="15 16" key="1">
    <citation type="submission" date="2019-09" db="EMBL/GenBank/DDBJ databases">
        <title>Mumia zhuanghuii sp. nov. isolated from the intestinal contents of plateau pika (Ochotona curzoniae) in the Qinghai-Tibet plateau of China.</title>
        <authorList>
            <person name="Tian Z."/>
        </authorList>
    </citation>
    <scope>NUCLEOTIDE SEQUENCE [LARGE SCALE GENOMIC DNA]</scope>
    <source>
        <strain evidence="16">350</strain>
    </source>
</reference>
<organism evidence="15 16">
    <name type="scientific">Mumia zhuanghuii</name>
    <dbReference type="NCBI Taxonomy" id="2585211"/>
    <lineage>
        <taxon>Bacteria</taxon>
        <taxon>Bacillati</taxon>
        <taxon>Actinomycetota</taxon>
        <taxon>Actinomycetes</taxon>
        <taxon>Propionibacteriales</taxon>
        <taxon>Nocardioidaceae</taxon>
        <taxon>Mumia</taxon>
    </lineage>
</organism>
<dbReference type="GO" id="GO:0004335">
    <property type="term" value="F:galactokinase activity"/>
    <property type="evidence" value="ECO:0007669"/>
    <property type="project" value="UniProtKB-UniRule"/>
</dbReference>
<keyword evidence="8" id="KW-0460">Magnesium</keyword>
<dbReference type="InterPro" id="IPR000705">
    <property type="entry name" value="Galactokinase"/>
</dbReference>
<keyword evidence="5" id="KW-0547">Nucleotide-binding</keyword>
<feature type="domain" description="Galactokinase N-terminal" evidence="14">
    <location>
        <begin position="16"/>
        <end position="52"/>
    </location>
</feature>
<keyword evidence="7" id="KW-0067">ATP-binding</keyword>
<evidence type="ECO:0000256" key="4">
    <source>
        <dbReference type="ARBA" id="ARBA00022723"/>
    </source>
</evidence>
<dbReference type="GO" id="GO:0005524">
    <property type="term" value="F:ATP binding"/>
    <property type="evidence" value="ECO:0007669"/>
    <property type="project" value="UniProtKB-UniRule"/>
</dbReference>
<evidence type="ECO:0000256" key="2">
    <source>
        <dbReference type="ARBA" id="ARBA00022490"/>
    </source>
</evidence>
<dbReference type="PIRSF" id="PIRSF000530">
    <property type="entry name" value="Galactokinase"/>
    <property type="match status" value="1"/>
</dbReference>
<dbReference type="SUPFAM" id="SSF54211">
    <property type="entry name" value="Ribosomal protein S5 domain 2-like"/>
    <property type="match status" value="1"/>
</dbReference>
<dbReference type="PRINTS" id="PR00473">
    <property type="entry name" value="GALCTOKINASE"/>
</dbReference>
<dbReference type="PROSITE" id="PS00627">
    <property type="entry name" value="GHMP_KINASES_ATP"/>
    <property type="match status" value="1"/>
</dbReference>
<proteinExistence type="inferred from homology"/>
<dbReference type="InterPro" id="IPR006206">
    <property type="entry name" value="Mevalonate/galactokinase"/>
</dbReference>
<dbReference type="OrthoDB" id="250531at2"/>
<keyword evidence="4" id="KW-0479">Metal-binding</keyword>
<dbReference type="PRINTS" id="PR00959">
    <property type="entry name" value="MEVGALKINASE"/>
</dbReference>
<evidence type="ECO:0000313" key="15">
    <source>
        <dbReference type="EMBL" id="KAA1422378.1"/>
    </source>
</evidence>
<evidence type="ECO:0000259" key="14">
    <source>
        <dbReference type="Pfam" id="PF10509"/>
    </source>
</evidence>
<dbReference type="InterPro" id="IPR014721">
    <property type="entry name" value="Ribsml_uS5_D2-typ_fold_subgr"/>
</dbReference>
<dbReference type="InterPro" id="IPR036554">
    <property type="entry name" value="GHMP_kinase_C_sf"/>
</dbReference>
<evidence type="ECO:0000256" key="9">
    <source>
        <dbReference type="ARBA" id="ARBA00023144"/>
    </source>
</evidence>
<dbReference type="EMBL" id="VDFQ02000004">
    <property type="protein sequence ID" value="KAA1422378.1"/>
    <property type="molecule type" value="Genomic_DNA"/>
</dbReference>
<evidence type="ECO:0000256" key="8">
    <source>
        <dbReference type="ARBA" id="ARBA00022842"/>
    </source>
</evidence>
<dbReference type="NCBIfam" id="TIGR00131">
    <property type="entry name" value="gal_kin"/>
    <property type="match status" value="1"/>
</dbReference>
<name>A0A5Q6RWG4_9ACTN</name>
<feature type="domain" description="GHMP kinase N-terminal" evidence="12">
    <location>
        <begin position="87"/>
        <end position="173"/>
    </location>
</feature>
<comment type="caution">
    <text evidence="15">The sequence shown here is derived from an EMBL/GenBank/DDBJ whole genome shotgun (WGS) entry which is preliminary data.</text>
</comment>
<dbReference type="Gene3D" id="3.30.230.10">
    <property type="match status" value="1"/>
</dbReference>
<keyword evidence="10" id="KW-0119">Carbohydrate metabolism</keyword>
<accession>A0A5Q6RWG4</accession>
<dbReference type="InterPro" id="IPR019741">
    <property type="entry name" value="Galactokinase_CS"/>
</dbReference>
<dbReference type="EC" id="2.7.1.6" evidence="11"/>
<gene>
    <name evidence="15" type="primary">galK</name>
    <name evidence="15" type="ORF">FE697_014590</name>
</gene>
<dbReference type="Proteomes" id="UP000307768">
    <property type="component" value="Unassembled WGS sequence"/>
</dbReference>
<keyword evidence="6 15" id="KW-0418">Kinase</keyword>
<keyword evidence="9" id="KW-0299">Galactose metabolism</keyword>
<dbReference type="Gene3D" id="3.30.70.890">
    <property type="entry name" value="GHMP kinase, C-terminal domain"/>
    <property type="match status" value="1"/>
</dbReference>
<sequence>MSGMTAAEPLAEGEIGVWAAPGRVNLIGEHLDYVGGPAMPIAIDLHTTVKARRRTDGRVRVWSSISDGSVEFGADTTPGDVKGWGRYVAGAVWSLAESGRTTRGADLVISSDVPLGAGLSSSAALECGVGVALAGIEGWDVDPVEMALLCQRAENAYAGAPTGSMDQLASMCGSEGHALLIETASLPPTVKPVPAHWVEDGLALLVVDTRAKHSHAGGEYGKRRAQTEELATLLGLETLASAPPDAVLKVEDPELKARLRHVITETQRVRSATRALAARDWTQFGQLMTASHVSLRDDFAVSAPELDLTVEAALEHGALGARMTGGGFGGSAIALVEADRVEAVSAAVTDAFTRIDFKAPRTFVVAPSQGAHRVS</sequence>
<dbReference type="InterPro" id="IPR006203">
    <property type="entry name" value="GHMP_knse_ATP-bd_CS"/>
</dbReference>
<dbReference type="FunFam" id="3.30.230.10:FF:000017">
    <property type="entry name" value="Galactokinase"/>
    <property type="match status" value="1"/>
</dbReference>
<dbReference type="InterPro" id="IPR019539">
    <property type="entry name" value="GalKase_N"/>
</dbReference>
<evidence type="ECO:0000256" key="11">
    <source>
        <dbReference type="NCBIfam" id="TIGR00131"/>
    </source>
</evidence>
<dbReference type="AlphaFoldDB" id="A0A5Q6RWG4"/>
<evidence type="ECO:0000256" key="7">
    <source>
        <dbReference type="ARBA" id="ARBA00022840"/>
    </source>
</evidence>
<dbReference type="PANTHER" id="PTHR10457">
    <property type="entry name" value="MEVALONATE KINASE/GALACTOKINASE"/>
    <property type="match status" value="1"/>
</dbReference>
<dbReference type="PANTHER" id="PTHR10457:SF7">
    <property type="entry name" value="GALACTOKINASE-RELATED"/>
    <property type="match status" value="1"/>
</dbReference>
<evidence type="ECO:0000256" key="1">
    <source>
        <dbReference type="ARBA" id="ARBA00006566"/>
    </source>
</evidence>
<protein>
    <recommendedName>
        <fullName evidence="11">Galactokinase</fullName>
        <ecNumber evidence="11">2.7.1.6</ecNumber>
    </recommendedName>
</protein>
<keyword evidence="3 15" id="KW-0808">Transferase</keyword>
<comment type="similarity">
    <text evidence="1">Belongs to the GHMP kinase family. GalK subfamily.</text>
</comment>
<evidence type="ECO:0000259" key="13">
    <source>
        <dbReference type="Pfam" id="PF08544"/>
    </source>
</evidence>
<dbReference type="SUPFAM" id="SSF55060">
    <property type="entry name" value="GHMP Kinase, C-terminal domain"/>
    <property type="match status" value="1"/>
</dbReference>
<dbReference type="GO" id="GO:0046872">
    <property type="term" value="F:metal ion binding"/>
    <property type="evidence" value="ECO:0007669"/>
    <property type="project" value="UniProtKB-KW"/>
</dbReference>
<dbReference type="InterPro" id="IPR020568">
    <property type="entry name" value="Ribosomal_Su5_D2-typ_SF"/>
</dbReference>
<dbReference type="Pfam" id="PF10509">
    <property type="entry name" value="GalKase_gal_bdg"/>
    <property type="match status" value="1"/>
</dbReference>
<evidence type="ECO:0000256" key="5">
    <source>
        <dbReference type="ARBA" id="ARBA00022741"/>
    </source>
</evidence>
<dbReference type="GO" id="GO:0006012">
    <property type="term" value="P:galactose metabolic process"/>
    <property type="evidence" value="ECO:0007669"/>
    <property type="project" value="UniProtKB-UniRule"/>
</dbReference>
<keyword evidence="2" id="KW-0963">Cytoplasm</keyword>
<dbReference type="FunFam" id="3.30.70.890:FF:000001">
    <property type="entry name" value="Galactokinase"/>
    <property type="match status" value="1"/>
</dbReference>
<dbReference type="GO" id="GO:0005829">
    <property type="term" value="C:cytosol"/>
    <property type="evidence" value="ECO:0007669"/>
    <property type="project" value="TreeGrafter"/>
</dbReference>
<dbReference type="PROSITE" id="PS00106">
    <property type="entry name" value="GALACTOKINASE"/>
    <property type="match status" value="1"/>
</dbReference>
<evidence type="ECO:0000256" key="10">
    <source>
        <dbReference type="ARBA" id="ARBA00023277"/>
    </source>
</evidence>
<evidence type="ECO:0000256" key="3">
    <source>
        <dbReference type="ARBA" id="ARBA00022679"/>
    </source>
</evidence>
<evidence type="ECO:0000256" key="6">
    <source>
        <dbReference type="ARBA" id="ARBA00022777"/>
    </source>
</evidence>
<evidence type="ECO:0000313" key="16">
    <source>
        <dbReference type="Proteomes" id="UP000307768"/>
    </source>
</evidence>
<dbReference type="InterPro" id="IPR013750">
    <property type="entry name" value="GHMP_kinase_C_dom"/>
</dbReference>
<dbReference type="InterPro" id="IPR006204">
    <property type="entry name" value="GHMP_kinase_N_dom"/>
</dbReference>
<feature type="domain" description="GHMP kinase C-terminal" evidence="13">
    <location>
        <begin position="274"/>
        <end position="352"/>
    </location>
</feature>